<accession>A0A1Q9EPL8</accession>
<dbReference type="GO" id="GO:0016628">
    <property type="term" value="F:oxidoreductase activity, acting on the CH-CH group of donors, NAD or NADP as acceptor"/>
    <property type="evidence" value="ECO:0007669"/>
    <property type="project" value="InterPro"/>
</dbReference>
<comment type="caution">
    <text evidence="3">The sequence shown here is derived from an EMBL/GenBank/DDBJ whole genome shotgun (WGS) entry which is preliminary data.</text>
</comment>
<dbReference type="SUPFAM" id="SSF51735">
    <property type="entry name" value="NAD(P)-binding Rossmann-fold domains"/>
    <property type="match status" value="1"/>
</dbReference>
<keyword evidence="1" id="KW-0560">Oxidoreductase</keyword>
<sequence length="374" mass="40846">MFALTFLAYRMRAIWFNPGLIAYQLAVPLMASALILRTNLNEGVPGPEHFEVRQYPRPQLGDGILVQLLVVSADPYMRYRIRSDGDYKADAPMLGLVAGKVLETNVPEWKVGDLFGAELPYIDIQAVPASRLRMFRRLTGLVSEENISLGIGALGMPGSTAYGGLTDILRPKSGEVIWVSGAAGAVGSMVGMIAKHVFGCTVIGSAGGPEKCKLVTERFGFDYCLDYKACKSTRDLITALAKLAPSGIDMYFENVGGMHFEAAMKCLRPNGRVAVCGVISDYNKPKMTPNQIYISNMIYTSQRVEGFQCFPWLSGERGNFLQDMAKWVDEGKVKVEETVFDGLESFGSAFRALFEGGNTGKVVVRVQSSAKSKL</sequence>
<dbReference type="Pfam" id="PF16884">
    <property type="entry name" value="ADH_N_2"/>
    <property type="match status" value="1"/>
</dbReference>
<reference evidence="3 4" key="1">
    <citation type="submission" date="2016-02" db="EMBL/GenBank/DDBJ databases">
        <title>Genome analysis of coral dinoflagellate symbionts highlights evolutionary adaptations to a symbiotic lifestyle.</title>
        <authorList>
            <person name="Aranda M."/>
            <person name="Li Y."/>
            <person name="Liew Y.J."/>
            <person name="Baumgarten S."/>
            <person name="Simakov O."/>
            <person name="Wilson M."/>
            <person name="Piel J."/>
            <person name="Ashoor H."/>
            <person name="Bougouffa S."/>
            <person name="Bajic V.B."/>
            <person name="Ryu T."/>
            <person name="Ravasi T."/>
            <person name="Bayer T."/>
            <person name="Micklem G."/>
            <person name="Kim H."/>
            <person name="Bhak J."/>
            <person name="Lajeunesse T.C."/>
            <person name="Voolstra C.R."/>
        </authorList>
    </citation>
    <scope>NUCLEOTIDE SEQUENCE [LARGE SCALE GENOMIC DNA]</scope>
    <source>
        <strain evidence="3 4">CCMP2467</strain>
    </source>
</reference>
<organism evidence="3 4">
    <name type="scientific">Symbiodinium microadriaticum</name>
    <name type="common">Dinoflagellate</name>
    <name type="synonym">Zooxanthella microadriatica</name>
    <dbReference type="NCBI Taxonomy" id="2951"/>
    <lineage>
        <taxon>Eukaryota</taxon>
        <taxon>Sar</taxon>
        <taxon>Alveolata</taxon>
        <taxon>Dinophyceae</taxon>
        <taxon>Suessiales</taxon>
        <taxon>Symbiodiniaceae</taxon>
        <taxon>Symbiodinium</taxon>
    </lineage>
</organism>
<dbReference type="Pfam" id="PF00107">
    <property type="entry name" value="ADH_zinc_N"/>
    <property type="match status" value="1"/>
</dbReference>
<proteinExistence type="predicted"/>
<dbReference type="OrthoDB" id="447735at2759"/>
<evidence type="ECO:0000259" key="2">
    <source>
        <dbReference type="SMART" id="SM00829"/>
    </source>
</evidence>
<dbReference type="SUPFAM" id="SSF50129">
    <property type="entry name" value="GroES-like"/>
    <property type="match status" value="1"/>
</dbReference>
<dbReference type="Gene3D" id="3.40.50.720">
    <property type="entry name" value="NAD(P)-binding Rossmann-like Domain"/>
    <property type="match status" value="1"/>
</dbReference>
<dbReference type="EMBL" id="LSRX01000098">
    <property type="protein sequence ID" value="OLQ09372.1"/>
    <property type="molecule type" value="Genomic_DNA"/>
</dbReference>
<evidence type="ECO:0000256" key="1">
    <source>
        <dbReference type="ARBA" id="ARBA00023002"/>
    </source>
</evidence>
<dbReference type="OMA" id="DKVMGMT"/>
<dbReference type="InterPro" id="IPR020843">
    <property type="entry name" value="ER"/>
</dbReference>
<dbReference type="SMART" id="SM00829">
    <property type="entry name" value="PKS_ER"/>
    <property type="match status" value="1"/>
</dbReference>
<evidence type="ECO:0000313" key="3">
    <source>
        <dbReference type="EMBL" id="OLQ09372.1"/>
    </source>
</evidence>
<dbReference type="PANTHER" id="PTHR43205">
    <property type="entry name" value="PROSTAGLANDIN REDUCTASE"/>
    <property type="match status" value="1"/>
</dbReference>
<dbReference type="CDD" id="cd05288">
    <property type="entry name" value="PGDH"/>
    <property type="match status" value="1"/>
</dbReference>
<dbReference type="Gene3D" id="3.90.180.10">
    <property type="entry name" value="Medium-chain alcohol dehydrogenases, catalytic domain"/>
    <property type="match status" value="1"/>
</dbReference>
<dbReference type="FunFam" id="3.40.50.720:FF:000121">
    <property type="entry name" value="Prostaglandin reductase 2"/>
    <property type="match status" value="1"/>
</dbReference>
<dbReference type="InterPro" id="IPR041694">
    <property type="entry name" value="ADH_N_2"/>
</dbReference>
<dbReference type="Proteomes" id="UP000186817">
    <property type="component" value="Unassembled WGS sequence"/>
</dbReference>
<dbReference type="InterPro" id="IPR011032">
    <property type="entry name" value="GroES-like_sf"/>
</dbReference>
<dbReference type="InterPro" id="IPR013149">
    <property type="entry name" value="ADH-like_C"/>
</dbReference>
<dbReference type="AlphaFoldDB" id="A0A1Q9EPL8"/>
<protein>
    <submittedName>
        <fullName evidence="3">NADPH-dependent curcumin reductase</fullName>
    </submittedName>
</protein>
<dbReference type="PANTHER" id="PTHR43205:SF7">
    <property type="entry name" value="PROSTAGLANDIN REDUCTASE 1"/>
    <property type="match status" value="1"/>
</dbReference>
<dbReference type="InterPro" id="IPR045010">
    <property type="entry name" value="MDR_fam"/>
</dbReference>
<keyword evidence="4" id="KW-1185">Reference proteome</keyword>
<dbReference type="InterPro" id="IPR036291">
    <property type="entry name" value="NAD(P)-bd_dom_sf"/>
</dbReference>
<feature type="domain" description="Enoyl reductase (ER)" evidence="2">
    <location>
        <begin position="43"/>
        <end position="364"/>
    </location>
</feature>
<evidence type="ECO:0000313" key="4">
    <source>
        <dbReference type="Proteomes" id="UP000186817"/>
    </source>
</evidence>
<gene>
    <name evidence="3" type="primary">curA</name>
    <name evidence="3" type="ORF">AK812_SmicGene7067</name>
</gene>
<name>A0A1Q9EPL8_SYMMI</name>